<protein>
    <submittedName>
        <fullName evidence="1">Uncharacterized protein</fullName>
    </submittedName>
</protein>
<dbReference type="Proteomes" id="UP001162501">
    <property type="component" value="Chromosome 7"/>
</dbReference>
<sequence>MRREERGAEHTSLGLPAQATPPSGPRPRQGSPSAPLGHATPSTGHAHAHAPPLVGLSFHLPQARPRHATPVPWPLLRLSSASLLQATPLVWPLDNPPSPTPTPGHLGSSPATPTILPTIPNPSPIHHEDIPPPCRAALLHCPPTLAPLPLGYMPQPGSLPSAANDCPHTSTPSPAPLSSPRPPPLRTPQPRLGPREQGAFASPGPLRPAAPWPRLCPGRRSMPAKAPGCPFQGADEEASEGPGAALAPRQWEDEGLQTEHPVSVPPAPLPVLLLVLPQPPSRDLDPHHGPLVRGGHQIKEEQKGAVGGGGSVVRGAGPRGQQLHSEWAQEPRTPSDGQPEVPRPRRAAEAPKVTPHLLRVLPADVGARLTKLQVFWILHMKQLPRSLADSRCSTNGSDLKIVTVLDADPITHKSSPPTLVLEDQPPQVRKDHPPTMSRRRQAILMTADTARPLDWKLRLRVTSSRQVAGTLRPDQRKETESKINIESGCGKRERSSSSPPTPETNINDHSCALNVKGTEHQTSRRIYVGDPDFGIGCSYPRAKRQRNTRLCGWSSEQLLRCHEPLALFLRRLATRARRGSTPPPLPRRRTPRPGPAPDAMATQAAGGARASQAQFRACAAPAVAAATSQTSDSASAAAALSRRSLAHFQPRFREWARTRDFNHLLLGGPLSKSEGRGTAGAETRLPFSASLHVSGVSGGIAHPAPSSGGKEVTGKQKGNSAPAGAATRTPASPSFARQRGDLRLLGRETVNRSGCYLLGRVQTGSEGLFRLHVSEATNIQGLLCRGEHASGAPGCAIVRRPCRAWWRLGAAGAVKGRQRLNFLQGFPLVLPPSPSLLHIHKEAGPLASLLNPRG</sequence>
<reference evidence="1" key="1">
    <citation type="submission" date="2023-05" db="EMBL/GenBank/DDBJ databases">
        <authorList>
            <consortium name="ELIXIR-Norway"/>
        </authorList>
    </citation>
    <scope>NUCLEOTIDE SEQUENCE</scope>
</reference>
<organism evidence="1 2">
    <name type="scientific">Rangifer tarandus platyrhynchus</name>
    <name type="common">Svalbard reindeer</name>
    <dbReference type="NCBI Taxonomy" id="3082113"/>
    <lineage>
        <taxon>Eukaryota</taxon>
        <taxon>Metazoa</taxon>
        <taxon>Chordata</taxon>
        <taxon>Craniata</taxon>
        <taxon>Vertebrata</taxon>
        <taxon>Euteleostomi</taxon>
        <taxon>Mammalia</taxon>
        <taxon>Eutheria</taxon>
        <taxon>Laurasiatheria</taxon>
        <taxon>Artiodactyla</taxon>
        <taxon>Ruminantia</taxon>
        <taxon>Pecora</taxon>
        <taxon>Cervidae</taxon>
        <taxon>Odocoileinae</taxon>
        <taxon>Rangifer</taxon>
    </lineage>
</organism>
<evidence type="ECO:0000313" key="1">
    <source>
        <dbReference type="EMBL" id="CAI9712340.1"/>
    </source>
</evidence>
<accession>A0ACB0FGW5</accession>
<dbReference type="EMBL" id="OX596091">
    <property type="protein sequence ID" value="CAI9712340.1"/>
    <property type="molecule type" value="Genomic_DNA"/>
</dbReference>
<name>A0ACB0FGW5_RANTA</name>
<evidence type="ECO:0000313" key="2">
    <source>
        <dbReference type="Proteomes" id="UP001162501"/>
    </source>
</evidence>
<proteinExistence type="predicted"/>
<gene>
    <name evidence="1" type="ORF">MRATA1EN3_LOCUS23553</name>
</gene>